<gene>
    <name evidence="5" type="ORF">MTY_2543</name>
</gene>
<dbReference type="PROSITE" id="PS00198">
    <property type="entry name" value="4FE4S_FER_1"/>
    <property type="match status" value="1"/>
</dbReference>
<sequence length="292" mass="31161">MVKLMHVAVASGKGGTGKTTIAVNLALALAEKIPVQVLDCDVEEPNAHLFLQPVFQQEEPVTLPVPEVDNARCDGCGRCSEACAFHALAVAGGRVIIFPEMCHGCGACISACPQGALAEKPYRIGVVARGRAGRIDFVQGKIDVGVPLAPPVIRAVKKQARGEGLTLLDAPPGTSCPVVAAVKDCNFCLLVTEPTPFGLNDLRLAVGMVRELVIPFAVVINRSTLGDLRVERYCHHEGIPVLLKIPFNKRYAATYAQGKCLVQEYPDWAPAFAGLWREIERLVAQHAGIAGN</sequence>
<dbReference type="InterPro" id="IPR017900">
    <property type="entry name" value="4Fe4S_Fe_S_CS"/>
</dbReference>
<dbReference type="InterPro" id="IPR027417">
    <property type="entry name" value="P-loop_NTPase"/>
</dbReference>
<dbReference type="CDD" id="cd03110">
    <property type="entry name" value="SIMIBI_bact_arch"/>
    <property type="match status" value="1"/>
</dbReference>
<evidence type="ECO:0000256" key="2">
    <source>
        <dbReference type="ARBA" id="ARBA00023004"/>
    </source>
</evidence>
<dbReference type="Proteomes" id="UP000063718">
    <property type="component" value="Unassembled WGS sequence"/>
</dbReference>
<dbReference type="EMBL" id="DF238840">
    <property type="protein sequence ID" value="GAF27202.1"/>
    <property type="molecule type" value="Genomic_DNA"/>
</dbReference>
<dbReference type="Pfam" id="PF00037">
    <property type="entry name" value="Fer4"/>
    <property type="match status" value="1"/>
</dbReference>
<dbReference type="InterPro" id="IPR002586">
    <property type="entry name" value="CobQ/CobB/MinD/ParA_Nub-bd_dom"/>
</dbReference>
<dbReference type="InterPro" id="IPR017896">
    <property type="entry name" value="4Fe4S_Fe-S-bd"/>
</dbReference>
<keyword evidence="1" id="KW-0479">Metal-binding</keyword>
<evidence type="ECO:0000256" key="1">
    <source>
        <dbReference type="ARBA" id="ARBA00022723"/>
    </source>
</evidence>
<protein>
    <submittedName>
        <fullName evidence="5">MinD superfamily P-loop ATPase containing an inserted ferredoxin domain</fullName>
    </submittedName>
</protein>
<keyword evidence="2" id="KW-0408">Iron</keyword>
<feature type="domain" description="4Fe-4S ferredoxin-type" evidence="4">
    <location>
        <begin position="93"/>
        <end position="122"/>
    </location>
</feature>
<dbReference type="GO" id="GO:0046872">
    <property type="term" value="F:metal ion binding"/>
    <property type="evidence" value="ECO:0007669"/>
    <property type="project" value="UniProtKB-KW"/>
</dbReference>
<proteinExistence type="predicted"/>
<feature type="domain" description="4Fe-4S ferredoxin-type" evidence="4">
    <location>
        <begin position="64"/>
        <end position="92"/>
    </location>
</feature>
<evidence type="ECO:0000259" key="4">
    <source>
        <dbReference type="PROSITE" id="PS51379"/>
    </source>
</evidence>
<accession>A0A0S6UDY0</accession>
<reference evidence="5" key="1">
    <citation type="journal article" date="2014" name="Gene">
        <title>Genome-guided analysis of transformation efficiency and carbon dioxide assimilation by Moorella thermoacetica Y72.</title>
        <authorList>
            <person name="Tsukahara K."/>
            <person name="Kita A."/>
            <person name="Nakashimada Y."/>
            <person name="Hoshino T."/>
            <person name="Murakami K."/>
        </authorList>
    </citation>
    <scope>NUCLEOTIDE SEQUENCE [LARGE SCALE GENOMIC DNA]</scope>
    <source>
        <strain evidence="5">Y72</strain>
    </source>
</reference>
<evidence type="ECO:0000256" key="3">
    <source>
        <dbReference type="ARBA" id="ARBA00023014"/>
    </source>
</evidence>
<dbReference type="Gene3D" id="3.40.50.300">
    <property type="entry name" value="P-loop containing nucleotide triphosphate hydrolases"/>
    <property type="match status" value="2"/>
</dbReference>
<name>A0A0S6UDY0_NEOTH</name>
<dbReference type="SUPFAM" id="SSF54862">
    <property type="entry name" value="4Fe-4S ferredoxins"/>
    <property type="match status" value="1"/>
</dbReference>
<organism evidence="5">
    <name type="scientific">Moorella thermoacetica Y72</name>
    <dbReference type="NCBI Taxonomy" id="1325331"/>
    <lineage>
        <taxon>Bacteria</taxon>
        <taxon>Bacillati</taxon>
        <taxon>Bacillota</taxon>
        <taxon>Clostridia</taxon>
        <taxon>Neomoorellales</taxon>
        <taxon>Neomoorellaceae</taxon>
        <taxon>Neomoorella</taxon>
    </lineage>
</organism>
<dbReference type="AlphaFoldDB" id="A0A0S6UDY0"/>
<evidence type="ECO:0000313" key="5">
    <source>
        <dbReference type="EMBL" id="GAF27202.1"/>
    </source>
</evidence>
<dbReference type="PROSITE" id="PS51379">
    <property type="entry name" value="4FE4S_FER_2"/>
    <property type="match status" value="2"/>
</dbReference>
<dbReference type="PANTHER" id="PTHR43063">
    <property type="entry name" value="4FE-4S CLUSTER CONTAINING PARA FAMILY ATPASE PROTEIN"/>
    <property type="match status" value="1"/>
</dbReference>
<dbReference type="SUPFAM" id="SSF52540">
    <property type="entry name" value="P-loop containing nucleoside triphosphate hydrolases"/>
    <property type="match status" value="1"/>
</dbReference>
<dbReference type="Pfam" id="PF01656">
    <property type="entry name" value="CbiA"/>
    <property type="match status" value="1"/>
</dbReference>
<dbReference type="Gene3D" id="3.30.70.20">
    <property type="match status" value="1"/>
</dbReference>
<keyword evidence="3" id="KW-0411">Iron-sulfur</keyword>
<dbReference type="PANTHER" id="PTHR43063:SF1">
    <property type="entry name" value="4FE-4S CLUSTER CONTAINING PARA FAMILY ATPASE PROTEIN"/>
    <property type="match status" value="1"/>
</dbReference>
<dbReference type="GO" id="GO:0051536">
    <property type="term" value="F:iron-sulfur cluster binding"/>
    <property type="evidence" value="ECO:0007669"/>
    <property type="project" value="UniProtKB-KW"/>
</dbReference>